<comment type="caution">
    <text evidence="4">The sequence shown here is derived from an EMBL/GenBank/DDBJ whole genome shotgun (WGS) entry which is preliminary data.</text>
</comment>
<accession>A0ABX3DKX7</accession>
<evidence type="ECO:0000313" key="4">
    <source>
        <dbReference type="EMBL" id="OKA04419.1"/>
    </source>
</evidence>
<evidence type="ECO:0000313" key="5">
    <source>
        <dbReference type="Proteomes" id="UP000186883"/>
    </source>
</evidence>
<keyword evidence="2" id="KW-0732">Signal</keyword>
<feature type="region of interest" description="Disordered" evidence="1">
    <location>
        <begin position="27"/>
        <end position="68"/>
    </location>
</feature>
<evidence type="ECO:0000259" key="3">
    <source>
        <dbReference type="Pfam" id="PF14230"/>
    </source>
</evidence>
<dbReference type="PROSITE" id="PS51257">
    <property type="entry name" value="PROKAR_LIPOPROTEIN"/>
    <property type="match status" value="1"/>
</dbReference>
<dbReference type="InterPro" id="IPR025637">
    <property type="entry name" value="DUF4333"/>
</dbReference>
<keyword evidence="5" id="KW-1185">Reference proteome</keyword>
<proteinExistence type="predicted"/>
<gene>
    <name evidence="4" type="ORF">ATP06_0231415</name>
</gene>
<evidence type="ECO:0000256" key="1">
    <source>
        <dbReference type="SAM" id="MobiDB-lite"/>
    </source>
</evidence>
<feature type="domain" description="DUF4333" evidence="3">
    <location>
        <begin position="62"/>
        <end position="129"/>
    </location>
</feature>
<evidence type="ECO:0000256" key="2">
    <source>
        <dbReference type="SAM" id="SignalP"/>
    </source>
</evidence>
<organism evidence="4 5">
    <name type="scientific">Amycolatopsis regifaucium</name>
    <dbReference type="NCBI Taxonomy" id="546365"/>
    <lineage>
        <taxon>Bacteria</taxon>
        <taxon>Bacillati</taxon>
        <taxon>Actinomycetota</taxon>
        <taxon>Actinomycetes</taxon>
        <taxon>Pseudonocardiales</taxon>
        <taxon>Pseudonocardiaceae</taxon>
        <taxon>Amycolatopsis</taxon>
    </lineage>
</organism>
<feature type="chain" id="PRO_5047387047" description="DUF4333 domain-containing protein" evidence="2">
    <location>
        <begin position="21"/>
        <end position="137"/>
    </location>
</feature>
<sequence length="137" mass="13749">MSGRAVATVVLCGAAFATLAGCSDTPAPAPATKTVTVPPTTSSSSVTPVTGSTSGGSPSSSTTVSRVFDPRTMQADVRKILTETYQVRDVGEVLCPANQTVKDGSTFTCTAQVGGEGKTVTITVTGDDGRYEVGAPS</sequence>
<reference evidence="4" key="1">
    <citation type="submission" date="2016-11" db="EMBL/GenBank/DDBJ databases">
        <title>Genome sequencing of Amycolatopsis regifaucium.</title>
        <authorList>
            <person name="Mayilraj S."/>
            <person name="Kaur N."/>
        </authorList>
    </citation>
    <scope>NUCLEOTIDE SEQUENCE [LARGE SCALE GENOMIC DNA]</scope>
    <source>
        <strain evidence="4">GY080</strain>
    </source>
</reference>
<dbReference type="Pfam" id="PF14230">
    <property type="entry name" value="DUF4333"/>
    <property type="match status" value="1"/>
</dbReference>
<dbReference type="Proteomes" id="UP000186883">
    <property type="component" value="Unassembled WGS sequence"/>
</dbReference>
<protein>
    <recommendedName>
        <fullName evidence="3">DUF4333 domain-containing protein</fullName>
    </recommendedName>
</protein>
<dbReference type="EMBL" id="LOBU02000022">
    <property type="protein sequence ID" value="OKA04419.1"/>
    <property type="molecule type" value="Genomic_DNA"/>
</dbReference>
<feature type="compositionally biased region" description="Low complexity" evidence="1">
    <location>
        <begin position="30"/>
        <end position="65"/>
    </location>
</feature>
<feature type="signal peptide" evidence="2">
    <location>
        <begin position="1"/>
        <end position="20"/>
    </location>
</feature>
<name>A0ABX3DKX7_9PSEU</name>
<dbReference type="RefSeq" id="WP_074038267.1">
    <property type="nucleotide sequence ID" value="NZ_FOPQ01000004.1"/>
</dbReference>